<name>A0A6J5R7N5_9CAUD</name>
<gene>
    <name evidence="1" type="ORF">UFOVP1229_152</name>
</gene>
<proteinExistence type="predicted"/>
<organism evidence="1">
    <name type="scientific">uncultured Caudovirales phage</name>
    <dbReference type="NCBI Taxonomy" id="2100421"/>
    <lineage>
        <taxon>Viruses</taxon>
        <taxon>Duplodnaviria</taxon>
        <taxon>Heunggongvirae</taxon>
        <taxon>Uroviricota</taxon>
        <taxon>Caudoviricetes</taxon>
        <taxon>Peduoviridae</taxon>
        <taxon>Maltschvirus</taxon>
        <taxon>Maltschvirus maltsch</taxon>
    </lineage>
</organism>
<accession>A0A6J5R7N5</accession>
<evidence type="ECO:0000313" key="1">
    <source>
        <dbReference type="EMBL" id="CAB4191812.1"/>
    </source>
</evidence>
<dbReference type="EMBL" id="LR797178">
    <property type="protein sequence ID" value="CAB4191812.1"/>
    <property type="molecule type" value="Genomic_DNA"/>
</dbReference>
<reference evidence="1" key="1">
    <citation type="submission" date="2020-05" db="EMBL/GenBank/DDBJ databases">
        <authorList>
            <person name="Chiriac C."/>
            <person name="Salcher M."/>
            <person name="Ghai R."/>
            <person name="Kavagutti S V."/>
        </authorList>
    </citation>
    <scope>NUCLEOTIDE SEQUENCE</scope>
</reference>
<protein>
    <submittedName>
        <fullName evidence="1">Uncharacterized protein</fullName>
    </submittedName>
</protein>
<sequence>MNDVREIEDKLDAASFDFDAGELETLKNKLRYLRRSLAATLSVLKERRVLNDEEIEQIIRGY</sequence>